<dbReference type="RefSeq" id="WP_103159808.1">
    <property type="nucleotide sequence ID" value="NZ_JADOXW010000039.1"/>
</dbReference>
<dbReference type="PANTHER" id="PTHR30290:SF28">
    <property type="entry name" value="ABC TRANSPORTER PERIPLASMIC-BINDING PROTEIN SAPA-RELATED"/>
    <property type="match status" value="1"/>
</dbReference>
<dbReference type="KEGG" id="pcv:BCS7_11790"/>
<evidence type="ECO:0000313" key="5">
    <source>
        <dbReference type="Proteomes" id="UP000237274"/>
    </source>
</evidence>
<dbReference type="NCBIfam" id="NF011689">
    <property type="entry name" value="PRK15109.1"/>
    <property type="match status" value="1"/>
</dbReference>
<feature type="chain" id="PRO_5044870070" evidence="2">
    <location>
        <begin position="21"/>
        <end position="562"/>
    </location>
</feature>
<dbReference type="FunFam" id="3.90.76.10:FF:000005">
    <property type="entry name" value="Peptide ABC transporter substrate-binding protein SapA"/>
    <property type="match status" value="1"/>
</dbReference>
<evidence type="ECO:0000259" key="3">
    <source>
        <dbReference type="Pfam" id="PF00496"/>
    </source>
</evidence>
<accession>A0ABD6VQW5</accession>
<dbReference type="InterPro" id="IPR030678">
    <property type="entry name" value="Peptide/Ni-bd"/>
</dbReference>
<evidence type="ECO:0000313" key="4">
    <source>
        <dbReference type="EMBL" id="POE26151.1"/>
    </source>
</evidence>
<proteinExistence type="predicted"/>
<feature type="region of interest" description="Disordered" evidence="1">
    <location>
        <begin position="543"/>
        <end position="562"/>
    </location>
</feature>
<dbReference type="AlphaFoldDB" id="A0ABD6VQW5"/>
<evidence type="ECO:0000256" key="1">
    <source>
        <dbReference type="SAM" id="MobiDB-lite"/>
    </source>
</evidence>
<dbReference type="Gene3D" id="3.10.105.10">
    <property type="entry name" value="Dipeptide-binding Protein, Domain 3"/>
    <property type="match status" value="1"/>
</dbReference>
<dbReference type="CDD" id="cd08493">
    <property type="entry name" value="PBP2_DppA_like"/>
    <property type="match status" value="1"/>
</dbReference>
<dbReference type="GO" id="GO:0030288">
    <property type="term" value="C:outer membrane-bounded periplasmic space"/>
    <property type="evidence" value="ECO:0007669"/>
    <property type="project" value="UniProtKB-ARBA"/>
</dbReference>
<dbReference type="Proteomes" id="UP000237274">
    <property type="component" value="Unassembled WGS sequence"/>
</dbReference>
<dbReference type="Pfam" id="PF00496">
    <property type="entry name" value="SBP_bac_5"/>
    <property type="match status" value="1"/>
</dbReference>
<name>A0ABD6VQW5_9GAMM</name>
<comment type="caution">
    <text evidence="4">The sequence shown here is derived from an EMBL/GenBank/DDBJ whole genome shotgun (WGS) entry which is preliminary data.</text>
</comment>
<dbReference type="InterPro" id="IPR000914">
    <property type="entry name" value="SBP_5_dom"/>
</dbReference>
<dbReference type="Gene3D" id="3.90.76.10">
    <property type="entry name" value="Dipeptide-binding Protein, Domain 1"/>
    <property type="match status" value="1"/>
</dbReference>
<dbReference type="PIRSF" id="PIRSF002741">
    <property type="entry name" value="MppA"/>
    <property type="match status" value="1"/>
</dbReference>
<keyword evidence="2" id="KW-0732">Signal</keyword>
<reference evidence="4 5" key="1">
    <citation type="submission" date="2017-01" db="EMBL/GenBank/DDBJ databases">
        <title>Comparative Genomics of 38 Pectobacterium strains comprising three species revealed the characteristics of Pectobacterium carotovorum.</title>
        <authorList>
            <person name="Xie H."/>
            <person name="Ma Y."/>
            <person name="Li X."/>
        </authorList>
    </citation>
    <scope>NUCLEOTIDE SEQUENCE [LARGE SCALE GENOMIC DNA]</scope>
    <source>
        <strain evidence="4 5">Q142</strain>
    </source>
</reference>
<organism evidence="4 5">
    <name type="scientific">Pectobacterium odoriferum</name>
    <dbReference type="NCBI Taxonomy" id="78398"/>
    <lineage>
        <taxon>Bacteria</taxon>
        <taxon>Pseudomonadati</taxon>
        <taxon>Pseudomonadota</taxon>
        <taxon>Gammaproteobacteria</taxon>
        <taxon>Enterobacterales</taxon>
        <taxon>Pectobacteriaceae</taxon>
        <taxon>Pectobacterium</taxon>
    </lineage>
</organism>
<dbReference type="EMBL" id="MTAO01000007">
    <property type="protein sequence ID" value="POE26151.1"/>
    <property type="molecule type" value="Genomic_DNA"/>
</dbReference>
<dbReference type="SUPFAM" id="SSF53850">
    <property type="entry name" value="Periplasmic binding protein-like II"/>
    <property type="match status" value="1"/>
</dbReference>
<evidence type="ECO:0000256" key="2">
    <source>
        <dbReference type="SAM" id="SignalP"/>
    </source>
</evidence>
<sequence>MFGKTCFALAFTWLTLPALAAPQSVLTSPAPLENIHQSGFVYCVNDVLNTFNPQMARSGVTIDTLAAQLYDRLLDVDPYTYRLMPELSQRWEVLDNGSTYRFYLRRDVPFQHTAWFSPTRNMNADDVIFSFQRMLDEKHPYHDVNGGEYPYFDSLQFADSVQSIRKLGEYSIEIRLNSPDASFLWHLATHYAPILSAEYAQRLAKEDKKELLDREPVGTGPYLLNEYRNGQYIRLTRNSDYWRGLPRMRQVVVDLGSGGTGRLSKLLTGECDVLAYPAASQLTILRNDPRLRLSLRPGMNVAYLAFNVRKPPLDDRRVREAIALAINNDRLMQSIYYGTAETAASILPRASWAYDNESQITEYNPQKARQILQELGLTNLNLRLWVPSASQSYNPSPLKTAELIQADLAQIGVTVTIIPVEGRFQEARLMELSHDLTLAGWATDSNDPDSFFRPLLSCAAIRSQSNYAHWCDPTFDEVLQNALSSQQLSKRIDYYQQAQRILAEQLPVLPLASSLRLLAYRYDMKGLVLSPFGNASFAGVFREDQQAQQKPSAPETVEEAQP</sequence>
<dbReference type="InterPro" id="IPR039424">
    <property type="entry name" value="SBP_5"/>
</dbReference>
<protein>
    <submittedName>
        <fullName evidence="4">Peptide ABC transporter substrate-binding protein SapA</fullName>
    </submittedName>
</protein>
<dbReference type="PANTHER" id="PTHR30290">
    <property type="entry name" value="PERIPLASMIC BINDING COMPONENT OF ABC TRANSPORTER"/>
    <property type="match status" value="1"/>
</dbReference>
<feature type="signal peptide" evidence="2">
    <location>
        <begin position="1"/>
        <end position="20"/>
    </location>
</feature>
<gene>
    <name evidence="4" type="ORF">BV926_12145</name>
</gene>
<feature type="domain" description="Solute-binding protein family 5" evidence="3">
    <location>
        <begin position="83"/>
        <end position="460"/>
    </location>
</feature>
<dbReference type="Gene3D" id="3.40.190.10">
    <property type="entry name" value="Periplasmic binding protein-like II"/>
    <property type="match status" value="1"/>
</dbReference>